<organism evidence="4 5">
    <name type="scientific">Dongia sedimenti</name>
    <dbReference type="NCBI Taxonomy" id="3064282"/>
    <lineage>
        <taxon>Bacteria</taxon>
        <taxon>Pseudomonadati</taxon>
        <taxon>Pseudomonadota</taxon>
        <taxon>Alphaproteobacteria</taxon>
        <taxon>Rhodospirillales</taxon>
        <taxon>Dongiaceae</taxon>
        <taxon>Dongia</taxon>
    </lineage>
</organism>
<dbReference type="Gene3D" id="3.40.225.10">
    <property type="entry name" value="Class II aldolase/adducin N-terminal domain"/>
    <property type="match status" value="1"/>
</dbReference>
<dbReference type="InterPro" id="IPR036409">
    <property type="entry name" value="Aldolase_II/adducin_N_sf"/>
</dbReference>
<reference evidence="5" key="1">
    <citation type="submission" date="2023-08" db="EMBL/GenBank/DDBJ databases">
        <title>Rhodospirillaceae gen. nov., a novel taxon isolated from the Yangtze River Yuezi River estuary sludge.</title>
        <authorList>
            <person name="Ruan L."/>
        </authorList>
    </citation>
    <scope>NUCLEOTIDE SEQUENCE [LARGE SCALE GENOMIC DNA]</scope>
    <source>
        <strain evidence="5">R-7</strain>
    </source>
</reference>
<evidence type="ECO:0000256" key="1">
    <source>
        <dbReference type="ARBA" id="ARBA00022723"/>
    </source>
</evidence>
<dbReference type="InterPro" id="IPR001303">
    <property type="entry name" value="Aldolase_II/adducin_N"/>
</dbReference>
<evidence type="ECO:0000256" key="2">
    <source>
        <dbReference type="ARBA" id="ARBA00023239"/>
    </source>
</evidence>
<dbReference type="RefSeq" id="WP_379958106.1">
    <property type="nucleotide sequence ID" value="NZ_JAUYVI010000006.1"/>
</dbReference>
<keyword evidence="5" id="KW-1185">Reference proteome</keyword>
<dbReference type="InterPro" id="IPR050197">
    <property type="entry name" value="Aldolase_class_II_sugar_metab"/>
</dbReference>
<feature type="domain" description="Class II aldolase/adducin N-terminal" evidence="3">
    <location>
        <begin position="1"/>
        <end position="161"/>
    </location>
</feature>
<proteinExistence type="predicted"/>
<sequence>MNVCSSGNISVRRSNGMLITPASSRVETFRSEHVVFVDAERRWTGQFRPSSEAAMHQAVYESVPDAHAVIHTHADFCVALASCRKPIPPFHYMVHGFGGMDVPCVEYQPFGSSALAEAAGKALIDRNACLLANHGMLARGTSLSQAFETALKLEALARQFVLASSVGSPVLLTAVEWETVRQQYRTYGNGSLARRSAGGMCLR</sequence>
<comment type="caution">
    <text evidence="4">The sequence shown here is derived from an EMBL/GenBank/DDBJ whole genome shotgun (WGS) entry which is preliminary data.</text>
</comment>
<dbReference type="SUPFAM" id="SSF53639">
    <property type="entry name" value="AraD/HMP-PK domain-like"/>
    <property type="match status" value="1"/>
</dbReference>
<evidence type="ECO:0000313" key="4">
    <source>
        <dbReference type="EMBL" id="MDQ7249754.1"/>
    </source>
</evidence>
<dbReference type="Pfam" id="PF00596">
    <property type="entry name" value="Aldolase_II"/>
    <property type="match status" value="1"/>
</dbReference>
<dbReference type="Proteomes" id="UP001230156">
    <property type="component" value="Unassembled WGS sequence"/>
</dbReference>
<dbReference type="PANTHER" id="PTHR22789">
    <property type="entry name" value="FUCULOSE PHOSPHATE ALDOLASE"/>
    <property type="match status" value="1"/>
</dbReference>
<evidence type="ECO:0000313" key="5">
    <source>
        <dbReference type="Proteomes" id="UP001230156"/>
    </source>
</evidence>
<gene>
    <name evidence="4" type="ORF">Q8A70_18840</name>
</gene>
<keyword evidence="2" id="KW-0456">Lyase</keyword>
<accession>A0ABU0YPY0</accession>
<protein>
    <submittedName>
        <fullName evidence="4">Class II aldolase/adducin family protein</fullName>
    </submittedName>
</protein>
<dbReference type="SMART" id="SM01007">
    <property type="entry name" value="Aldolase_II"/>
    <property type="match status" value="1"/>
</dbReference>
<evidence type="ECO:0000259" key="3">
    <source>
        <dbReference type="SMART" id="SM01007"/>
    </source>
</evidence>
<name>A0ABU0YPY0_9PROT</name>
<dbReference type="PANTHER" id="PTHR22789:SF0">
    <property type="entry name" value="3-OXO-TETRONATE 4-PHOSPHATE DECARBOXYLASE-RELATED"/>
    <property type="match status" value="1"/>
</dbReference>
<dbReference type="EMBL" id="JAUYVI010000006">
    <property type="protein sequence ID" value="MDQ7249754.1"/>
    <property type="molecule type" value="Genomic_DNA"/>
</dbReference>
<keyword evidence="1" id="KW-0479">Metal-binding</keyword>